<dbReference type="GO" id="GO:0016618">
    <property type="term" value="F:hydroxypyruvate reductase [NAD(P)H] activity"/>
    <property type="evidence" value="ECO:0007669"/>
    <property type="project" value="TreeGrafter"/>
</dbReference>
<dbReference type="Pfam" id="PF02826">
    <property type="entry name" value="2-Hacid_dh_C"/>
    <property type="match status" value="1"/>
</dbReference>
<feature type="domain" description="D-isomer specific 2-hydroxyacid dehydrogenase catalytic" evidence="5">
    <location>
        <begin position="10"/>
        <end position="327"/>
    </location>
</feature>
<dbReference type="SUPFAM" id="SSF51735">
    <property type="entry name" value="NAD(P)-binding Rossmann-fold domains"/>
    <property type="match status" value="1"/>
</dbReference>
<evidence type="ECO:0000256" key="4">
    <source>
        <dbReference type="RuleBase" id="RU003719"/>
    </source>
</evidence>
<reference evidence="7 8" key="1">
    <citation type="submission" date="2019-09" db="EMBL/GenBank/DDBJ databases">
        <title>Actinomadura physcomitrii sp. nov., a novel actinomycete isolated from moss [Physcomitrium sphaericum (Ludw) Fuernr].</title>
        <authorList>
            <person name="Zhuang X."/>
            <person name="Liu C."/>
        </authorList>
    </citation>
    <scope>NUCLEOTIDE SEQUENCE [LARGE SCALE GENOMIC DNA]</scope>
    <source>
        <strain evidence="7 8">HMC1</strain>
    </source>
</reference>
<dbReference type="OrthoDB" id="4324715at2"/>
<dbReference type="Pfam" id="PF00389">
    <property type="entry name" value="2-Hacid_dh"/>
    <property type="match status" value="1"/>
</dbReference>
<dbReference type="InterPro" id="IPR050223">
    <property type="entry name" value="D-isomer_2-hydroxyacid_DH"/>
</dbReference>
<dbReference type="PANTHER" id="PTHR10996:SF178">
    <property type="entry name" value="2-HYDROXYACID DEHYDROGENASE YGL185C-RELATED"/>
    <property type="match status" value="1"/>
</dbReference>
<proteinExistence type="inferred from homology"/>
<dbReference type="AlphaFoldDB" id="A0A6H9YTQ5"/>
<evidence type="ECO:0000259" key="6">
    <source>
        <dbReference type="Pfam" id="PF02826"/>
    </source>
</evidence>
<dbReference type="PANTHER" id="PTHR10996">
    <property type="entry name" value="2-HYDROXYACID DEHYDROGENASE-RELATED"/>
    <property type="match status" value="1"/>
</dbReference>
<comment type="similarity">
    <text evidence="1 4">Belongs to the D-isomer specific 2-hydroxyacid dehydrogenase family.</text>
</comment>
<evidence type="ECO:0000313" key="7">
    <source>
        <dbReference type="EMBL" id="KAB2343803.1"/>
    </source>
</evidence>
<evidence type="ECO:0000259" key="5">
    <source>
        <dbReference type="Pfam" id="PF00389"/>
    </source>
</evidence>
<dbReference type="EMBL" id="WBMT01000018">
    <property type="protein sequence ID" value="KAB2343803.1"/>
    <property type="molecule type" value="Genomic_DNA"/>
</dbReference>
<dbReference type="GO" id="GO:0030267">
    <property type="term" value="F:glyoxylate reductase (NADPH) activity"/>
    <property type="evidence" value="ECO:0007669"/>
    <property type="project" value="TreeGrafter"/>
</dbReference>
<evidence type="ECO:0000256" key="1">
    <source>
        <dbReference type="ARBA" id="ARBA00005854"/>
    </source>
</evidence>
<evidence type="ECO:0000256" key="3">
    <source>
        <dbReference type="ARBA" id="ARBA00023027"/>
    </source>
</evidence>
<keyword evidence="8" id="KW-1185">Reference proteome</keyword>
<keyword evidence="2 4" id="KW-0560">Oxidoreductase</keyword>
<organism evidence="7 8">
    <name type="scientific">Actinomadura rudentiformis</name>
    <dbReference type="NCBI Taxonomy" id="359158"/>
    <lineage>
        <taxon>Bacteria</taxon>
        <taxon>Bacillati</taxon>
        <taxon>Actinomycetota</taxon>
        <taxon>Actinomycetes</taxon>
        <taxon>Streptosporangiales</taxon>
        <taxon>Thermomonosporaceae</taxon>
        <taxon>Actinomadura</taxon>
    </lineage>
</organism>
<dbReference type="PROSITE" id="PS00671">
    <property type="entry name" value="D_2_HYDROXYACID_DH_3"/>
    <property type="match status" value="1"/>
</dbReference>
<keyword evidence="3" id="KW-0520">NAD</keyword>
<gene>
    <name evidence="7" type="ORF">F8566_33650</name>
</gene>
<dbReference type="CDD" id="cd12165">
    <property type="entry name" value="2-Hacid_dh_6"/>
    <property type="match status" value="1"/>
</dbReference>
<dbReference type="InterPro" id="IPR006140">
    <property type="entry name" value="D-isomer_DH_NAD-bd"/>
</dbReference>
<comment type="caution">
    <text evidence="7">The sequence shown here is derived from an EMBL/GenBank/DDBJ whole genome shotgun (WGS) entry which is preliminary data.</text>
</comment>
<accession>A0A6H9YTQ5</accession>
<dbReference type="InterPro" id="IPR006139">
    <property type="entry name" value="D-isomer_2_OHA_DH_cat_dom"/>
</dbReference>
<dbReference type="GO" id="GO:0005829">
    <property type="term" value="C:cytosol"/>
    <property type="evidence" value="ECO:0007669"/>
    <property type="project" value="TreeGrafter"/>
</dbReference>
<evidence type="ECO:0000313" key="8">
    <source>
        <dbReference type="Proteomes" id="UP000468735"/>
    </source>
</evidence>
<protein>
    <submittedName>
        <fullName evidence="7">Hydroxyacid dehydrogenase</fullName>
    </submittedName>
</protein>
<dbReference type="SUPFAM" id="SSF52283">
    <property type="entry name" value="Formate/glycerate dehydrogenase catalytic domain-like"/>
    <property type="match status" value="1"/>
</dbReference>
<evidence type="ECO:0000256" key="2">
    <source>
        <dbReference type="ARBA" id="ARBA00023002"/>
    </source>
</evidence>
<feature type="domain" description="D-isomer specific 2-hydroxyacid dehydrogenase NAD-binding" evidence="6">
    <location>
        <begin position="107"/>
        <end position="295"/>
    </location>
</feature>
<dbReference type="Gene3D" id="3.40.50.720">
    <property type="entry name" value="NAD(P)-binding Rossmann-like Domain"/>
    <property type="match status" value="2"/>
</dbReference>
<dbReference type="GO" id="GO:0051287">
    <property type="term" value="F:NAD binding"/>
    <property type="evidence" value="ECO:0007669"/>
    <property type="project" value="InterPro"/>
</dbReference>
<dbReference type="InterPro" id="IPR036291">
    <property type="entry name" value="NAD(P)-bd_dom_sf"/>
</dbReference>
<dbReference type="Proteomes" id="UP000468735">
    <property type="component" value="Unassembled WGS sequence"/>
</dbReference>
<name>A0A6H9YTQ5_9ACTN</name>
<sequence>MVTPRLKILVTDPIIGRFASILAPPGEHDLVLAAGRPDEEIVAALPGTDVAVCSRMTEAMARASGPELRLVHCTGAGYERIAIDALPPGTAVCNTFHHGPSIAEHVVMVMLMLSRQVLRKDRLVREGVWESVGVDPGLPLGDTLAGRTLGLLGLGETGREVARLTAAFGMRVQAMRRDPGAPLDGGLRLDRVLPPGGLHELLTSSDVVVVTVPLNEHTRGLIGAAELDRMRRTALLINVARGPVVDERALYEALAAGRIGGAGIDVWWPGEQGAGRGGSTMPFEKLDNVVLTPHNSGHTARTFESRARDIAANIAALAEGRPLRNVIR</sequence>
<dbReference type="InterPro" id="IPR029753">
    <property type="entry name" value="D-isomer_DH_CS"/>
</dbReference>